<proteinExistence type="predicted"/>
<evidence type="ECO:0000256" key="1">
    <source>
        <dbReference type="SAM" id="SignalP"/>
    </source>
</evidence>
<accession>A0A2X4UGQ1</accession>
<protein>
    <recommendedName>
        <fullName evidence="6">Secreted protein</fullName>
    </recommendedName>
</protein>
<dbReference type="EMBL" id="CP065673">
    <property type="protein sequence ID" value="QPS21240.1"/>
    <property type="molecule type" value="Genomic_DNA"/>
</dbReference>
<dbReference type="AlphaFoldDB" id="A0A2X4UGQ1"/>
<evidence type="ECO:0000313" key="5">
    <source>
        <dbReference type="Proteomes" id="UP000594967"/>
    </source>
</evidence>
<evidence type="ECO:0000313" key="4">
    <source>
        <dbReference type="Proteomes" id="UP000248897"/>
    </source>
</evidence>
<feature type="signal peptide" evidence="1">
    <location>
        <begin position="1"/>
        <end position="22"/>
    </location>
</feature>
<dbReference type="Proteomes" id="UP000594967">
    <property type="component" value="Chromosome"/>
</dbReference>
<reference evidence="2 5" key="2">
    <citation type="submission" date="2020-12" db="EMBL/GenBank/DDBJ databases">
        <title>FDA dAtabase for Regulatory Grade micrObial Sequences (FDA-ARGOS): Supporting development and validation of Infectious Disease Dx tests.</title>
        <authorList>
            <person name="Sproer C."/>
            <person name="Gronow S."/>
            <person name="Severitt S."/>
            <person name="Schroder I."/>
            <person name="Tallon L."/>
            <person name="Sadzewicz L."/>
            <person name="Zhao X."/>
            <person name="Boylan J."/>
            <person name="Ott S."/>
            <person name="Bowen H."/>
            <person name="Vavikolanu K."/>
            <person name="Mehta A."/>
            <person name="Aluvathingal J."/>
            <person name="Nadendla S."/>
            <person name="Lowell S."/>
            <person name="Myers T."/>
            <person name="Yan Y."/>
            <person name="Sichtig H."/>
        </authorList>
    </citation>
    <scope>NUCLEOTIDE SEQUENCE [LARGE SCALE GENOMIC DNA]</scope>
    <source>
        <strain evidence="2 5">FDAARGOS_907</strain>
    </source>
</reference>
<dbReference type="RefSeq" id="WP_063197745.1">
    <property type="nucleotide sequence ID" value="NZ_CAMITG010000002.1"/>
</dbReference>
<keyword evidence="1" id="KW-0732">Signal</keyword>
<dbReference type="Proteomes" id="UP000248897">
    <property type="component" value="Chromosome 1"/>
</dbReference>
<evidence type="ECO:0000313" key="3">
    <source>
        <dbReference type="EMBL" id="SQI37891.1"/>
    </source>
</evidence>
<sequence>MKTMLTATLVALISVSAANTDAATTKTVNGKLETRFGNPTYKQVLHYRKMYEKKPFPDAEIYYYDNGVYKIISQGEDHYGLYVLQGGFQEQTYTIRFVSLPSADWGSKTAFHQLTFIKNDKGSDGVFIQNAIVDTGEAIAQQNGTFSLEENKENDPTNKRWGS</sequence>
<name>A0A2X4UGQ1_SERPL</name>
<dbReference type="EMBL" id="LS483469">
    <property type="protein sequence ID" value="SQI37891.1"/>
    <property type="molecule type" value="Genomic_DNA"/>
</dbReference>
<reference evidence="3 4" key="1">
    <citation type="submission" date="2018-06" db="EMBL/GenBank/DDBJ databases">
        <authorList>
            <consortium name="Pathogen Informatics"/>
            <person name="Doyle S."/>
        </authorList>
    </citation>
    <scope>NUCLEOTIDE SEQUENCE [LARGE SCALE GENOMIC DNA]</scope>
    <source>
        <strain evidence="3 4">NCTC12961</strain>
    </source>
</reference>
<evidence type="ECO:0000313" key="2">
    <source>
        <dbReference type="EMBL" id="QPS21240.1"/>
    </source>
</evidence>
<organism evidence="3 4">
    <name type="scientific">Serratia plymuthica</name>
    <dbReference type="NCBI Taxonomy" id="82996"/>
    <lineage>
        <taxon>Bacteria</taxon>
        <taxon>Pseudomonadati</taxon>
        <taxon>Pseudomonadota</taxon>
        <taxon>Gammaproteobacteria</taxon>
        <taxon>Enterobacterales</taxon>
        <taxon>Yersiniaceae</taxon>
        <taxon>Serratia</taxon>
    </lineage>
</organism>
<gene>
    <name evidence="2" type="ORF">I6G64_02060</name>
    <name evidence="3" type="ORF">NCTC12961_02495</name>
</gene>
<keyword evidence="5" id="KW-1185">Reference proteome</keyword>
<feature type="chain" id="PRO_5015996450" description="Secreted protein" evidence="1">
    <location>
        <begin position="23"/>
        <end position="163"/>
    </location>
</feature>
<evidence type="ECO:0008006" key="6">
    <source>
        <dbReference type="Google" id="ProtNLM"/>
    </source>
</evidence>